<feature type="domain" description="Cyclic nucleotide-binding" evidence="1">
    <location>
        <begin position="11"/>
        <end position="71"/>
    </location>
</feature>
<dbReference type="Gene3D" id="2.60.120.10">
    <property type="entry name" value="Jelly Rolls"/>
    <property type="match status" value="1"/>
</dbReference>
<dbReference type="InterPro" id="IPR018490">
    <property type="entry name" value="cNMP-bd_dom_sf"/>
</dbReference>
<evidence type="ECO:0000259" key="1">
    <source>
        <dbReference type="PROSITE" id="PS50042"/>
    </source>
</evidence>
<organism evidence="2 3">
    <name type="scientific">Aquimarina atlantica</name>
    <dbReference type="NCBI Taxonomy" id="1317122"/>
    <lineage>
        <taxon>Bacteria</taxon>
        <taxon>Pseudomonadati</taxon>
        <taxon>Bacteroidota</taxon>
        <taxon>Flavobacteriia</taxon>
        <taxon>Flavobacteriales</taxon>
        <taxon>Flavobacteriaceae</taxon>
        <taxon>Aquimarina</taxon>
    </lineage>
</organism>
<dbReference type="PROSITE" id="PS50042">
    <property type="entry name" value="CNMP_BINDING_3"/>
    <property type="match status" value="1"/>
</dbReference>
<reference evidence="2 3" key="1">
    <citation type="submission" date="2014-04" db="EMBL/GenBank/DDBJ databases">
        <title>Aquimarina sp. 22II-S11-z7 Genome Sequencing.</title>
        <authorList>
            <person name="Lai Q."/>
        </authorList>
    </citation>
    <scope>NUCLEOTIDE SEQUENCE [LARGE SCALE GENOMIC DNA]</scope>
    <source>
        <strain evidence="2 3">22II-S11-z7</strain>
    </source>
</reference>
<dbReference type="AlphaFoldDB" id="A0A023BWZ2"/>
<dbReference type="Pfam" id="PF00027">
    <property type="entry name" value="cNMP_binding"/>
    <property type="match status" value="1"/>
</dbReference>
<gene>
    <name evidence="2" type="ORF">ATO12_14965</name>
</gene>
<dbReference type="EMBL" id="AQRA01000004">
    <property type="protein sequence ID" value="EZH74168.1"/>
    <property type="molecule type" value="Genomic_DNA"/>
</dbReference>
<comment type="caution">
    <text evidence="2">The sequence shown here is derived from an EMBL/GenBank/DDBJ whole genome shotgun (WGS) entry which is preliminary data.</text>
</comment>
<protein>
    <submittedName>
        <fullName evidence="2">Crp/Fnr family transcriptional regulator</fullName>
    </submittedName>
</protein>
<dbReference type="eggNOG" id="COG0664">
    <property type="taxonomic scope" value="Bacteria"/>
</dbReference>
<dbReference type="SUPFAM" id="SSF51206">
    <property type="entry name" value="cAMP-binding domain-like"/>
    <property type="match status" value="1"/>
</dbReference>
<sequence length="187" mass="21908">MKEKLKEHIEKLIPLTEDEFTFILSHFSIEKYKKNDFLIQQGENVNYCYYVVSGLLKLVFNDKDGKQHIVSFAMEDWWESDFSAYFMQTKAKMSLQCIENTIVFSISLKNYQKLSTELPKMGSFFLKKSNLGHIASQNRILSFLTSNAKERYEQLLKQYPLLFQRVPKTLLASYLGVSRETLSRLSS</sequence>
<dbReference type="InterPro" id="IPR014710">
    <property type="entry name" value="RmlC-like_jellyroll"/>
</dbReference>
<dbReference type="InterPro" id="IPR000595">
    <property type="entry name" value="cNMP-bd_dom"/>
</dbReference>
<proteinExistence type="predicted"/>
<dbReference type="CDD" id="cd00038">
    <property type="entry name" value="CAP_ED"/>
    <property type="match status" value="1"/>
</dbReference>
<dbReference type="STRING" id="1317122.ATO12_14965"/>
<dbReference type="Proteomes" id="UP000023541">
    <property type="component" value="Unassembled WGS sequence"/>
</dbReference>
<evidence type="ECO:0000313" key="2">
    <source>
        <dbReference type="EMBL" id="EZH74168.1"/>
    </source>
</evidence>
<name>A0A023BWZ2_9FLAO</name>
<dbReference type="OrthoDB" id="1092431at2"/>
<evidence type="ECO:0000313" key="3">
    <source>
        <dbReference type="Proteomes" id="UP000023541"/>
    </source>
</evidence>
<keyword evidence="3" id="KW-1185">Reference proteome</keyword>
<accession>A0A023BWZ2</accession>
<dbReference type="RefSeq" id="WP_034241727.1">
    <property type="nucleotide sequence ID" value="NZ_AQRA01000004.1"/>
</dbReference>